<keyword evidence="11" id="KW-0408">Iron</keyword>
<comment type="subcellular location">
    <subcellularLocation>
        <location evidence="2">Cell membrane</location>
        <topology evidence="2">Multi-pass membrane protein</topology>
    </subcellularLocation>
</comment>
<evidence type="ECO:0000256" key="6">
    <source>
        <dbReference type="ARBA" id="ARBA00022617"/>
    </source>
</evidence>
<keyword evidence="9" id="KW-0249">Electron transport</keyword>
<gene>
    <name evidence="16" type="ORF">E9531_03885</name>
</gene>
<dbReference type="InterPro" id="IPR006471">
    <property type="entry name" value="Formate_DH_gsu"/>
</dbReference>
<feature type="transmembrane region" description="Helical" evidence="14">
    <location>
        <begin position="130"/>
        <end position="150"/>
    </location>
</feature>
<evidence type="ECO:0000256" key="8">
    <source>
        <dbReference type="ARBA" id="ARBA00022723"/>
    </source>
</evidence>
<proteinExistence type="inferred from homology"/>
<reference evidence="16 17" key="1">
    <citation type="journal article" date="2015" name="Antonie Van Leeuwenhoek">
        <title>Lampropedia puyangensis sp. nov., isolated from symptomatic bark of Populus ? euramericana canker and emended description of Lampropedia hyalina (Ehrenberg 1832) Lee et al. 2004.</title>
        <authorList>
            <person name="Li Y."/>
            <person name="Wang T."/>
            <person name="Piao C.G."/>
            <person name="Wang L.F."/>
            <person name="Tian G.Z."/>
            <person name="Zhu T.H."/>
            <person name="Guo M.W."/>
        </authorList>
    </citation>
    <scope>NUCLEOTIDE SEQUENCE [LARGE SCALE GENOMIC DNA]</scope>
    <source>
        <strain evidence="16 17">2-bin</strain>
    </source>
</reference>
<accession>A0A4S8FAC2</accession>
<evidence type="ECO:0000256" key="4">
    <source>
        <dbReference type="ARBA" id="ARBA00022448"/>
    </source>
</evidence>
<evidence type="ECO:0000256" key="14">
    <source>
        <dbReference type="SAM" id="Phobius"/>
    </source>
</evidence>
<feature type="transmembrane region" description="Helical" evidence="14">
    <location>
        <begin position="170"/>
        <end position="191"/>
    </location>
</feature>
<dbReference type="GO" id="GO:0008863">
    <property type="term" value="F:formate dehydrogenase (NAD+) activity"/>
    <property type="evidence" value="ECO:0007669"/>
    <property type="project" value="InterPro"/>
</dbReference>
<dbReference type="GO" id="GO:0022904">
    <property type="term" value="P:respiratory electron transport chain"/>
    <property type="evidence" value="ECO:0007669"/>
    <property type="project" value="InterPro"/>
</dbReference>
<evidence type="ECO:0000256" key="7">
    <source>
        <dbReference type="ARBA" id="ARBA00022692"/>
    </source>
</evidence>
<protein>
    <submittedName>
        <fullName evidence="16">Formate dehydrogenase subunit gamma</fullName>
    </submittedName>
</protein>
<evidence type="ECO:0000313" key="17">
    <source>
        <dbReference type="Proteomes" id="UP000308917"/>
    </source>
</evidence>
<evidence type="ECO:0000256" key="12">
    <source>
        <dbReference type="ARBA" id="ARBA00023136"/>
    </source>
</evidence>
<comment type="similarity">
    <text evidence="3">Belongs to the formate dehydrogenase gamma subunit family.</text>
</comment>
<dbReference type="GO" id="GO:0036397">
    <property type="term" value="F:formate dehydrogenase (quinone) activity"/>
    <property type="evidence" value="ECO:0007669"/>
    <property type="project" value="TreeGrafter"/>
</dbReference>
<dbReference type="GO" id="GO:0009061">
    <property type="term" value="P:anaerobic respiration"/>
    <property type="evidence" value="ECO:0007669"/>
    <property type="project" value="TreeGrafter"/>
</dbReference>
<dbReference type="InterPro" id="IPR011577">
    <property type="entry name" value="Cyt_b561_bac/Ni-Hgenase"/>
</dbReference>
<comment type="caution">
    <text evidence="16">The sequence shown here is derived from an EMBL/GenBank/DDBJ whole genome shotgun (WGS) entry which is preliminary data.</text>
</comment>
<evidence type="ECO:0000313" key="16">
    <source>
        <dbReference type="EMBL" id="THU04538.1"/>
    </source>
</evidence>
<dbReference type="GO" id="GO:0009326">
    <property type="term" value="C:formate dehydrogenase complex"/>
    <property type="evidence" value="ECO:0007669"/>
    <property type="project" value="InterPro"/>
</dbReference>
<comment type="cofactor">
    <cofactor evidence="1">
        <name>heme</name>
        <dbReference type="ChEBI" id="CHEBI:30413"/>
    </cofactor>
</comment>
<keyword evidence="4" id="KW-0813">Transport</keyword>
<keyword evidence="6" id="KW-0349">Heme</keyword>
<dbReference type="EMBL" id="STFG01000002">
    <property type="protein sequence ID" value="THU04538.1"/>
    <property type="molecule type" value="Genomic_DNA"/>
</dbReference>
<feature type="transmembrane region" description="Helical" evidence="14">
    <location>
        <begin position="70"/>
        <end position="91"/>
    </location>
</feature>
<dbReference type="RefSeq" id="WP_136572434.1">
    <property type="nucleotide sequence ID" value="NZ_STFG01000002.1"/>
</dbReference>
<feature type="transmembrane region" description="Helical" evidence="14">
    <location>
        <begin position="34"/>
        <end position="58"/>
    </location>
</feature>
<dbReference type="FunFam" id="1.20.950.20:FF:000002">
    <property type="entry name" value="Formate dehydrogenase cytochrome b556 subunit"/>
    <property type="match status" value="1"/>
</dbReference>
<keyword evidence="5" id="KW-1003">Cell membrane</keyword>
<keyword evidence="8" id="KW-0479">Metal-binding</keyword>
<dbReference type="GO" id="GO:0046872">
    <property type="term" value="F:metal ion binding"/>
    <property type="evidence" value="ECO:0007669"/>
    <property type="project" value="UniProtKB-KW"/>
</dbReference>
<dbReference type="InterPro" id="IPR051817">
    <property type="entry name" value="FDH_cytochrome_b556_subunit"/>
</dbReference>
<evidence type="ECO:0000256" key="1">
    <source>
        <dbReference type="ARBA" id="ARBA00001971"/>
    </source>
</evidence>
<dbReference type="GO" id="GO:0005886">
    <property type="term" value="C:plasma membrane"/>
    <property type="evidence" value="ECO:0007669"/>
    <property type="project" value="UniProtKB-SubCell"/>
</dbReference>
<keyword evidence="7 14" id="KW-0812">Transmembrane</keyword>
<dbReference type="GO" id="GO:0009055">
    <property type="term" value="F:electron transfer activity"/>
    <property type="evidence" value="ECO:0007669"/>
    <property type="project" value="InterPro"/>
</dbReference>
<evidence type="ECO:0000256" key="5">
    <source>
        <dbReference type="ARBA" id="ARBA00022475"/>
    </source>
</evidence>
<dbReference type="PANTHER" id="PTHR30074:SF5">
    <property type="entry name" value="FORMATE DEHYDROGENASE, NITRATE-INDUCIBLE, CYTOCHROME B556(FDN) SUBUNIT"/>
    <property type="match status" value="1"/>
</dbReference>
<feature type="region of interest" description="Disordered" evidence="13">
    <location>
        <begin position="226"/>
        <end position="250"/>
    </location>
</feature>
<dbReference type="OrthoDB" id="9790598at2"/>
<dbReference type="SUPFAM" id="SSF81342">
    <property type="entry name" value="Transmembrane di-heme cytochromes"/>
    <property type="match status" value="1"/>
</dbReference>
<dbReference type="NCBIfam" id="TIGR01583">
    <property type="entry name" value="formate-DH-gamm"/>
    <property type="match status" value="1"/>
</dbReference>
<dbReference type="PANTHER" id="PTHR30074">
    <property type="entry name" value="FORMATE DEHYDROGENASE, NITRATE-INDUCIBLE, CYTOCHROME B556 FDN SUBUNIT"/>
    <property type="match status" value="1"/>
</dbReference>
<dbReference type="Pfam" id="PF01292">
    <property type="entry name" value="Ni_hydr_CYTB"/>
    <property type="match status" value="1"/>
</dbReference>
<evidence type="ECO:0000259" key="15">
    <source>
        <dbReference type="Pfam" id="PF01292"/>
    </source>
</evidence>
<dbReference type="Proteomes" id="UP000308917">
    <property type="component" value="Unassembled WGS sequence"/>
</dbReference>
<keyword evidence="12 14" id="KW-0472">Membrane</keyword>
<evidence type="ECO:0000256" key="2">
    <source>
        <dbReference type="ARBA" id="ARBA00004651"/>
    </source>
</evidence>
<evidence type="ECO:0000256" key="13">
    <source>
        <dbReference type="SAM" id="MobiDB-lite"/>
    </source>
</evidence>
<evidence type="ECO:0000256" key="3">
    <source>
        <dbReference type="ARBA" id="ARBA00010747"/>
    </source>
</evidence>
<dbReference type="GO" id="GO:0015944">
    <property type="term" value="P:formate oxidation"/>
    <property type="evidence" value="ECO:0007669"/>
    <property type="project" value="TreeGrafter"/>
</dbReference>
<keyword evidence="17" id="KW-1185">Reference proteome</keyword>
<evidence type="ECO:0000256" key="11">
    <source>
        <dbReference type="ARBA" id="ARBA00023004"/>
    </source>
</evidence>
<evidence type="ECO:0000256" key="9">
    <source>
        <dbReference type="ARBA" id="ARBA00022982"/>
    </source>
</evidence>
<evidence type="ECO:0000256" key="10">
    <source>
        <dbReference type="ARBA" id="ARBA00022989"/>
    </source>
</evidence>
<keyword evidence="10 14" id="KW-1133">Transmembrane helix</keyword>
<dbReference type="Gene3D" id="1.20.950.20">
    <property type="entry name" value="Transmembrane di-heme cytochromes, Chain C"/>
    <property type="match status" value="1"/>
</dbReference>
<dbReference type="InterPro" id="IPR016174">
    <property type="entry name" value="Di-haem_cyt_TM"/>
</dbReference>
<sequence>MSKAHRPTPTDFATDSQGKPAIQRYTPNERTNHWITAISFVLLALSGLALFHPSMFFLTAVLGGGPWTRILHPFIGLVMFVSFSGLVIRFWHHNFLDKADIQWMKQPMDMLNNREENLPPIGKYNAGQKILFWVLLISMIGLLVTGVIMWKQYFSAYFPIDVRRWASLLHALFGFGLITSIIVHIYAAIWVKGSIKAMTRGTVSYAWARRNHRLWYDEVVEREEQLAQEHQAQQSPVAATQQAAAKRSPT</sequence>
<organism evidence="16 17">
    <name type="scientific">Lampropedia puyangensis</name>
    <dbReference type="NCBI Taxonomy" id="1330072"/>
    <lineage>
        <taxon>Bacteria</taxon>
        <taxon>Pseudomonadati</taxon>
        <taxon>Pseudomonadota</taxon>
        <taxon>Betaproteobacteria</taxon>
        <taxon>Burkholderiales</taxon>
        <taxon>Comamonadaceae</taxon>
        <taxon>Lampropedia</taxon>
    </lineage>
</organism>
<dbReference type="AlphaFoldDB" id="A0A4S8FAC2"/>
<name>A0A4S8FAC2_9BURK</name>
<feature type="region of interest" description="Disordered" evidence="13">
    <location>
        <begin position="1"/>
        <end position="22"/>
    </location>
</feature>
<feature type="domain" description="Cytochrome b561 bacterial/Ni-hydrogenase" evidence="15">
    <location>
        <begin position="24"/>
        <end position="201"/>
    </location>
</feature>